<dbReference type="Proteomes" id="UP000295075">
    <property type="component" value="Unassembled WGS sequence"/>
</dbReference>
<gene>
    <name evidence="1" type="ORF">E1261_16145</name>
</gene>
<comment type="caution">
    <text evidence="1">The sequence shown here is derived from an EMBL/GenBank/DDBJ whole genome shotgun (WGS) entry which is preliminary data.</text>
</comment>
<keyword evidence="2" id="KW-1185">Reference proteome</keyword>
<sequence>MTGPLKLIADLQWVPEQREMVKRRSNERQPVGLDEFAKKLVRRSGLARLLDVHLEQPHRMLVGARVESPTHDEPLPVVSDELHRDKAERTCAHHVADLPSA</sequence>
<evidence type="ECO:0000313" key="1">
    <source>
        <dbReference type="EMBL" id="TDC29267.1"/>
    </source>
</evidence>
<protein>
    <submittedName>
        <fullName evidence="1">Uncharacterized protein</fullName>
    </submittedName>
</protein>
<accession>A0A4R4Q2P3</accession>
<reference evidence="1 2" key="1">
    <citation type="submission" date="2019-03" db="EMBL/GenBank/DDBJ databases">
        <title>Draft genome sequences of novel Actinobacteria.</title>
        <authorList>
            <person name="Sahin N."/>
            <person name="Ay H."/>
            <person name="Saygin H."/>
        </authorList>
    </citation>
    <scope>NUCLEOTIDE SEQUENCE [LARGE SCALE GENOMIC DNA]</scope>
    <source>
        <strain evidence="1 2">JCM 30547</strain>
    </source>
</reference>
<proteinExistence type="predicted"/>
<evidence type="ECO:0000313" key="2">
    <source>
        <dbReference type="Proteomes" id="UP000295075"/>
    </source>
</evidence>
<dbReference type="EMBL" id="SMKA01000062">
    <property type="protein sequence ID" value="TDC29267.1"/>
    <property type="molecule type" value="Genomic_DNA"/>
</dbReference>
<name>A0A4R4Q2P3_9ACTN</name>
<dbReference type="AlphaFoldDB" id="A0A4R4Q2P3"/>
<dbReference type="RefSeq" id="WP_132407447.1">
    <property type="nucleotide sequence ID" value="NZ_SMKA01000062.1"/>
</dbReference>
<organism evidence="1 2">
    <name type="scientific">Kribbella albertanoniae</name>
    <dbReference type="NCBI Taxonomy" id="1266829"/>
    <lineage>
        <taxon>Bacteria</taxon>
        <taxon>Bacillati</taxon>
        <taxon>Actinomycetota</taxon>
        <taxon>Actinomycetes</taxon>
        <taxon>Propionibacteriales</taxon>
        <taxon>Kribbellaceae</taxon>
        <taxon>Kribbella</taxon>
    </lineage>
</organism>